<accession>A0A3N0I267</accession>
<dbReference type="GO" id="GO:0015648">
    <property type="term" value="F:lipid-linked peptidoglycan transporter activity"/>
    <property type="evidence" value="ECO:0007669"/>
    <property type="project" value="TreeGrafter"/>
</dbReference>
<evidence type="ECO:0000256" key="1">
    <source>
        <dbReference type="ARBA" id="ARBA00004141"/>
    </source>
</evidence>
<keyword evidence="5 6" id="KW-0472">Membrane</keyword>
<feature type="transmembrane region" description="Helical" evidence="6">
    <location>
        <begin position="85"/>
        <end position="106"/>
    </location>
</feature>
<evidence type="ECO:0000256" key="5">
    <source>
        <dbReference type="ARBA" id="ARBA00023136"/>
    </source>
</evidence>
<dbReference type="RefSeq" id="WP_128520479.1">
    <property type="nucleotide sequence ID" value="NZ_JAQXZP010000036.1"/>
</dbReference>
<protein>
    <submittedName>
        <fullName evidence="7">FtsW/RodA/SpoVE family cell cycle protein</fullName>
    </submittedName>
</protein>
<proteinExistence type="predicted"/>
<feature type="transmembrane region" description="Helical" evidence="6">
    <location>
        <begin position="186"/>
        <end position="203"/>
    </location>
</feature>
<gene>
    <name evidence="7" type="ORF">EDX97_07250</name>
</gene>
<comment type="subcellular location">
    <subcellularLocation>
        <location evidence="1">Membrane</location>
        <topology evidence="1">Multi-pass membrane protein</topology>
    </subcellularLocation>
</comment>
<evidence type="ECO:0000256" key="6">
    <source>
        <dbReference type="SAM" id="Phobius"/>
    </source>
</evidence>
<dbReference type="InterPro" id="IPR018365">
    <property type="entry name" value="Cell_cycle_FtsW-rel_CS"/>
</dbReference>
<evidence type="ECO:0000256" key="2">
    <source>
        <dbReference type="ARBA" id="ARBA00022692"/>
    </source>
</evidence>
<feature type="transmembrane region" description="Helical" evidence="6">
    <location>
        <begin position="12"/>
        <end position="34"/>
    </location>
</feature>
<feature type="transmembrane region" description="Helical" evidence="6">
    <location>
        <begin position="208"/>
        <end position="228"/>
    </location>
</feature>
<dbReference type="GO" id="GO:0032153">
    <property type="term" value="C:cell division site"/>
    <property type="evidence" value="ECO:0007669"/>
    <property type="project" value="TreeGrafter"/>
</dbReference>
<evidence type="ECO:0000313" key="7">
    <source>
        <dbReference type="EMBL" id="RNM30570.1"/>
    </source>
</evidence>
<comment type="caution">
    <text evidence="7">The sequence shown here is derived from an EMBL/GenBank/DDBJ whole genome shotgun (WGS) entry which is preliminary data.</text>
</comment>
<dbReference type="GO" id="GO:0051301">
    <property type="term" value="P:cell division"/>
    <property type="evidence" value="ECO:0007669"/>
    <property type="project" value="InterPro"/>
</dbReference>
<sequence>MKQTFVFRNKTYQIDFGFIAILCVLWATSCFALYNAFNLISDGSGMGYLIRQIFWYVIGFATIFILTNFQNAVIFKYIHKAYRYLMYALIYLFFSRITATVLGFTLPLTPAINGAISWFQIPLIGSFQPSEFMKIVLIVMVCEIIDQHQKKYPHPTVKEDWYLIRDILKIILPPLILIFIQPDTGVFIIIAFTIFVIIACSGIRRGYVIGIIGLIIAVVAIFFFLYFYHQNVLDAVFDSYRLQRIESWLNPESYIQGSSNQLYTALLSLGSAGLTGYGLQANIISIPEAHTDFIFAAIGQCFGLLGTTFILIICATLDLYLCKIAYNTNNRRDRLIVVGVIAMLVYQQFQNIGMIVGLLPITGITLPLISYGGSSILSYFISFAIIMNISPATKKTIHLWNRHKKVV</sequence>
<dbReference type="Proteomes" id="UP000276568">
    <property type="component" value="Unassembled WGS sequence"/>
</dbReference>
<dbReference type="Pfam" id="PF01098">
    <property type="entry name" value="FTSW_RODA_SPOVE"/>
    <property type="match status" value="1"/>
</dbReference>
<dbReference type="OrthoDB" id="9768187at2"/>
<reference evidence="7 8" key="1">
    <citation type="submission" date="2018-11" db="EMBL/GenBank/DDBJ databases">
        <title>Clostridium sp. nov., a member of the family Erysipelotrichaceae isolated from pig faeces.</title>
        <authorList>
            <person name="Chang Y.-H."/>
        </authorList>
    </citation>
    <scope>NUCLEOTIDE SEQUENCE [LARGE SCALE GENOMIC DNA]</scope>
    <source>
        <strain evidence="7 8">YH-panp20</strain>
    </source>
</reference>
<feature type="transmembrane region" description="Helical" evidence="6">
    <location>
        <begin position="293"/>
        <end position="321"/>
    </location>
</feature>
<dbReference type="GO" id="GO:0005886">
    <property type="term" value="C:plasma membrane"/>
    <property type="evidence" value="ECO:0007669"/>
    <property type="project" value="TreeGrafter"/>
</dbReference>
<evidence type="ECO:0000313" key="8">
    <source>
        <dbReference type="Proteomes" id="UP000276568"/>
    </source>
</evidence>
<dbReference type="PANTHER" id="PTHR30474:SF1">
    <property type="entry name" value="PEPTIDOGLYCAN GLYCOSYLTRANSFERASE MRDB"/>
    <property type="match status" value="1"/>
</dbReference>
<dbReference type="PANTHER" id="PTHR30474">
    <property type="entry name" value="CELL CYCLE PROTEIN"/>
    <property type="match status" value="1"/>
</dbReference>
<dbReference type="PROSITE" id="PS51257">
    <property type="entry name" value="PROKAR_LIPOPROTEIN"/>
    <property type="match status" value="1"/>
</dbReference>
<keyword evidence="4 6" id="KW-1133">Transmembrane helix</keyword>
<dbReference type="PROSITE" id="PS00428">
    <property type="entry name" value="FTSW_RODA_SPOVE"/>
    <property type="match status" value="1"/>
</dbReference>
<dbReference type="InterPro" id="IPR001182">
    <property type="entry name" value="FtsW/RodA"/>
</dbReference>
<feature type="transmembrane region" description="Helical" evidence="6">
    <location>
        <begin position="369"/>
        <end position="389"/>
    </location>
</feature>
<keyword evidence="3" id="KW-0133">Cell shape</keyword>
<feature type="transmembrane region" description="Helical" evidence="6">
    <location>
        <begin position="54"/>
        <end position="73"/>
    </location>
</feature>
<feature type="transmembrane region" description="Helical" evidence="6">
    <location>
        <begin position="333"/>
        <end position="349"/>
    </location>
</feature>
<dbReference type="EMBL" id="RJQC01000002">
    <property type="protein sequence ID" value="RNM30570.1"/>
    <property type="molecule type" value="Genomic_DNA"/>
</dbReference>
<keyword evidence="8" id="KW-1185">Reference proteome</keyword>
<dbReference type="AlphaFoldDB" id="A0A3N0I267"/>
<name>A0A3N0I267_9FIRM</name>
<keyword evidence="2 6" id="KW-0812">Transmembrane</keyword>
<evidence type="ECO:0000256" key="3">
    <source>
        <dbReference type="ARBA" id="ARBA00022960"/>
    </source>
</evidence>
<organism evidence="7 8">
    <name type="scientific">Absicoccus porci</name>
    <dbReference type="NCBI Taxonomy" id="2486576"/>
    <lineage>
        <taxon>Bacteria</taxon>
        <taxon>Bacillati</taxon>
        <taxon>Bacillota</taxon>
        <taxon>Erysipelotrichia</taxon>
        <taxon>Erysipelotrichales</taxon>
        <taxon>Erysipelotrichaceae</taxon>
        <taxon>Absicoccus</taxon>
    </lineage>
</organism>
<evidence type="ECO:0000256" key="4">
    <source>
        <dbReference type="ARBA" id="ARBA00022989"/>
    </source>
</evidence>
<dbReference type="GO" id="GO:0008360">
    <property type="term" value="P:regulation of cell shape"/>
    <property type="evidence" value="ECO:0007669"/>
    <property type="project" value="UniProtKB-KW"/>
</dbReference>